<evidence type="ECO:0008006" key="5">
    <source>
        <dbReference type="Google" id="ProtNLM"/>
    </source>
</evidence>
<feature type="chain" id="PRO_5007900007" description="Acid phosphatase" evidence="2">
    <location>
        <begin position="18"/>
        <end position="346"/>
    </location>
</feature>
<keyword evidence="2" id="KW-0732">Signal</keyword>
<organism evidence="3">
    <name type="scientific">Absidia glauca</name>
    <name type="common">Pin mould</name>
    <dbReference type="NCBI Taxonomy" id="4829"/>
    <lineage>
        <taxon>Eukaryota</taxon>
        <taxon>Fungi</taxon>
        <taxon>Fungi incertae sedis</taxon>
        <taxon>Mucoromycota</taxon>
        <taxon>Mucoromycotina</taxon>
        <taxon>Mucoromycetes</taxon>
        <taxon>Mucorales</taxon>
        <taxon>Cunninghamellaceae</taxon>
        <taxon>Absidia</taxon>
    </lineage>
</organism>
<dbReference type="OrthoDB" id="5135119at2759"/>
<evidence type="ECO:0000313" key="4">
    <source>
        <dbReference type="Proteomes" id="UP000078561"/>
    </source>
</evidence>
<dbReference type="PANTHER" id="PTHR31956">
    <property type="entry name" value="NON-SPECIFIC PHOSPHOLIPASE C4-RELATED"/>
    <property type="match status" value="1"/>
</dbReference>
<dbReference type="AlphaFoldDB" id="A0A168R4V8"/>
<dbReference type="InParanoid" id="A0A168R4V8"/>
<dbReference type="Pfam" id="PF04185">
    <property type="entry name" value="Phosphoesterase"/>
    <property type="match status" value="1"/>
</dbReference>
<reference evidence="3" key="1">
    <citation type="submission" date="2016-04" db="EMBL/GenBank/DDBJ databases">
        <authorList>
            <person name="Evans L.H."/>
            <person name="Alamgir A."/>
            <person name="Owens N."/>
            <person name="Weber N.D."/>
            <person name="Virtaneva K."/>
            <person name="Barbian K."/>
            <person name="Babar A."/>
            <person name="Rosenke K."/>
        </authorList>
    </citation>
    <scope>NUCLEOTIDE SEQUENCE [LARGE SCALE GENOMIC DNA]</scope>
    <source>
        <strain evidence="3">CBS 101.48</strain>
    </source>
</reference>
<name>A0A168R4V8_ABSGL</name>
<protein>
    <recommendedName>
        <fullName evidence="5">Acid phosphatase</fullName>
    </recommendedName>
</protein>
<sequence length="346" mass="38858">MRLTLASLFALATLAVAAPTVDEHTKHHGKHHGSHHKHPAVKGKAFDHILQVWFENQDFDVVDSIANWKNLAKEGILLENFNAITHPSEPNYVAAAGGSNFGITNDDYYNIPANISTIYDLLEKKGLTWKVYQEDIPSVGYTGYKAGQYVRKHNPAVIFDSVAENPKRVKNIVPGTQLDADIKAGKLPNWMFYTPNMLNDAHDTDAKYAGKWLKRFYETTLSKPELLKNTLILLTFDENASYPQRNRVWSLLLGDIPKKLKGTKDSTYYTHYSTLHTVEQNWDLGSLGRGDAEKKSNNVFDFVAKQIHYKNLNVAEHDIPLNNNTISGLLTGKSFNETHTSGTPPP</sequence>
<dbReference type="STRING" id="4829.A0A168R4V8"/>
<dbReference type="InterPro" id="IPR007312">
    <property type="entry name" value="Phosphoesterase"/>
</dbReference>
<feature type="signal peptide" evidence="2">
    <location>
        <begin position="1"/>
        <end position="17"/>
    </location>
</feature>
<evidence type="ECO:0000256" key="2">
    <source>
        <dbReference type="SAM" id="SignalP"/>
    </source>
</evidence>
<dbReference type="OMA" id="QFVFMSP"/>
<accession>A0A168R4V8</accession>
<dbReference type="EMBL" id="LT554490">
    <property type="protein sequence ID" value="SAM06107.1"/>
    <property type="molecule type" value="Genomic_DNA"/>
</dbReference>
<evidence type="ECO:0000313" key="3">
    <source>
        <dbReference type="EMBL" id="SAM06107.1"/>
    </source>
</evidence>
<dbReference type="Proteomes" id="UP000078561">
    <property type="component" value="Unassembled WGS sequence"/>
</dbReference>
<dbReference type="GO" id="GO:0009395">
    <property type="term" value="P:phospholipid catabolic process"/>
    <property type="evidence" value="ECO:0007669"/>
    <property type="project" value="TreeGrafter"/>
</dbReference>
<proteinExistence type="predicted"/>
<keyword evidence="4" id="KW-1185">Reference proteome</keyword>
<dbReference type="Gene3D" id="3.40.720.10">
    <property type="entry name" value="Alkaline Phosphatase, subunit A"/>
    <property type="match status" value="1"/>
</dbReference>
<dbReference type="GO" id="GO:0016788">
    <property type="term" value="F:hydrolase activity, acting on ester bonds"/>
    <property type="evidence" value="ECO:0007669"/>
    <property type="project" value="InterPro"/>
</dbReference>
<evidence type="ECO:0000256" key="1">
    <source>
        <dbReference type="ARBA" id="ARBA00022801"/>
    </source>
</evidence>
<dbReference type="PANTHER" id="PTHR31956:SF8">
    <property type="entry name" value="ACID PHOSPHATASE PHOA (AFU_ORTHOLOGUE AFUA_1G03570)"/>
    <property type="match status" value="1"/>
</dbReference>
<dbReference type="InterPro" id="IPR017850">
    <property type="entry name" value="Alkaline_phosphatase_core_sf"/>
</dbReference>
<keyword evidence="1" id="KW-0378">Hydrolase</keyword>
<gene>
    <name evidence="3" type="primary">ABSGL_11983.1 scaffold 12361</name>
</gene>